<name>A0A177L771_9BACI</name>
<accession>A0A177L771</accession>
<dbReference type="PANTHER" id="PTHR34294">
    <property type="entry name" value="TRANSCRIPTIONAL REGULATOR-RELATED"/>
    <property type="match status" value="1"/>
</dbReference>
<dbReference type="EMBL" id="LQWY01000016">
    <property type="protein sequence ID" value="OAH61599.1"/>
    <property type="molecule type" value="Genomic_DNA"/>
</dbReference>
<dbReference type="Proteomes" id="UP000076935">
    <property type="component" value="Unassembled WGS sequence"/>
</dbReference>
<evidence type="ECO:0000313" key="8">
    <source>
        <dbReference type="Proteomes" id="UP000076935"/>
    </source>
</evidence>
<proteinExistence type="inferred from homology"/>
<dbReference type="Pfam" id="PF04198">
    <property type="entry name" value="Sugar-bind"/>
    <property type="match status" value="1"/>
</dbReference>
<feature type="domain" description="Sugar-binding" evidence="5">
    <location>
        <begin position="95"/>
        <end position="340"/>
    </location>
</feature>
<evidence type="ECO:0000256" key="2">
    <source>
        <dbReference type="ARBA" id="ARBA00023015"/>
    </source>
</evidence>
<evidence type="ECO:0000256" key="1">
    <source>
        <dbReference type="ARBA" id="ARBA00010466"/>
    </source>
</evidence>
<keyword evidence="3" id="KW-0238">DNA-binding</keyword>
<dbReference type="GO" id="GO:0030246">
    <property type="term" value="F:carbohydrate binding"/>
    <property type="evidence" value="ECO:0007669"/>
    <property type="project" value="InterPro"/>
</dbReference>
<dbReference type="PANTHER" id="PTHR34294:SF5">
    <property type="entry name" value="CENTRAL GLYCOLYTIC GENES REGULATOR"/>
    <property type="match status" value="1"/>
</dbReference>
<dbReference type="InterPro" id="IPR007324">
    <property type="entry name" value="Sugar-bd_dom_put"/>
</dbReference>
<comment type="similarity">
    <text evidence="1">Belongs to the SorC transcriptional regulatory family.</text>
</comment>
<organism evidence="7 8">
    <name type="scientific">Domibacillus aminovorans</name>
    <dbReference type="NCBI Taxonomy" id="29332"/>
    <lineage>
        <taxon>Bacteria</taxon>
        <taxon>Bacillati</taxon>
        <taxon>Bacillota</taxon>
        <taxon>Bacilli</taxon>
        <taxon>Bacillales</taxon>
        <taxon>Bacillaceae</taxon>
        <taxon>Domibacillus</taxon>
    </lineage>
</organism>
<keyword evidence="2" id="KW-0805">Transcription regulation</keyword>
<dbReference type="InterPro" id="IPR037171">
    <property type="entry name" value="NagB/RpiA_transferase-like"/>
</dbReference>
<evidence type="ECO:0000259" key="6">
    <source>
        <dbReference type="Pfam" id="PF21715"/>
    </source>
</evidence>
<keyword evidence="8" id="KW-1185">Reference proteome</keyword>
<dbReference type="InterPro" id="IPR051054">
    <property type="entry name" value="SorC_transcr_regulators"/>
</dbReference>
<dbReference type="AlphaFoldDB" id="A0A177L771"/>
<dbReference type="Pfam" id="PF21715">
    <property type="entry name" value="CggR_N"/>
    <property type="match status" value="1"/>
</dbReference>
<dbReference type="InterPro" id="IPR048715">
    <property type="entry name" value="CggR_N"/>
</dbReference>
<dbReference type="RefSeq" id="WP_063965176.1">
    <property type="nucleotide sequence ID" value="NZ_JBCNAN010000017.1"/>
</dbReference>
<dbReference type="InterPro" id="IPR036390">
    <property type="entry name" value="WH_DNA-bd_sf"/>
</dbReference>
<protein>
    <submittedName>
        <fullName evidence="7">Uncharacterized protein</fullName>
    </submittedName>
</protein>
<comment type="caution">
    <text evidence="7">The sequence shown here is derived from an EMBL/GenBank/DDBJ whole genome shotgun (WGS) entry which is preliminary data.</text>
</comment>
<evidence type="ECO:0000259" key="5">
    <source>
        <dbReference type="Pfam" id="PF04198"/>
    </source>
</evidence>
<feature type="domain" description="CggR N-terminal DNA binding" evidence="6">
    <location>
        <begin position="18"/>
        <end position="88"/>
    </location>
</feature>
<dbReference type="Gene3D" id="3.40.50.1360">
    <property type="match status" value="1"/>
</dbReference>
<dbReference type="Gene3D" id="1.10.10.10">
    <property type="entry name" value="Winged helix-like DNA-binding domain superfamily/Winged helix DNA-binding domain"/>
    <property type="match status" value="1"/>
</dbReference>
<dbReference type="GO" id="GO:0003677">
    <property type="term" value="F:DNA binding"/>
    <property type="evidence" value="ECO:0007669"/>
    <property type="project" value="UniProtKB-KW"/>
</dbReference>
<sequence length="342" mass="37044">MKPILSIQQQLVPDLLDIMQKRYRLLQAVRIAGTAGRRTLAQSLGMTERVVRSEAEFLKERGLLDFSAAGMKMTETGMDIVRELEEMMLELKGIDSMANELRNRYNLSNVVILPGDCDESTFVKKAIGDACASRIKSHLSGKTIIAVTGGSTMAEVARTMKPDFAEGKQVLFVPARGGIGDDVRNEANTVAALMAQNTNGSHRVLYAPERISPDVRESLLQEPAIKEAVSMIQSADIVLHGVGDALAMAKRRKTPDAELAILEEKEAVAEAFGYYFNKDGDVIQKLSTIGLKLDDLQHATVVIAAAGGTSKGSAIRSYLNGSPKLDILVTDEAAARVLLEQS</sequence>
<evidence type="ECO:0000256" key="4">
    <source>
        <dbReference type="ARBA" id="ARBA00023163"/>
    </source>
</evidence>
<gene>
    <name evidence="7" type="ORF">AWH49_11655</name>
</gene>
<evidence type="ECO:0000313" key="7">
    <source>
        <dbReference type="EMBL" id="OAH61599.1"/>
    </source>
</evidence>
<dbReference type="SUPFAM" id="SSF46785">
    <property type="entry name" value="Winged helix' DNA-binding domain"/>
    <property type="match status" value="1"/>
</dbReference>
<dbReference type="InterPro" id="IPR036388">
    <property type="entry name" value="WH-like_DNA-bd_sf"/>
</dbReference>
<dbReference type="SUPFAM" id="SSF100950">
    <property type="entry name" value="NagB/RpiA/CoA transferase-like"/>
    <property type="match status" value="1"/>
</dbReference>
<reference evidence="7 8" key="1">
    <citation type="submission" date="2016-01" db="EMBL/GenBank/DDBJ databases">
        <title>Investigation of taxonomic status of Bacillus aminovorans.</title>
        <authorList>
            <person name="Verma A."/>
            <person name="Pal Y."/>
            <person name="Krishnamurthi S."/>
        </authorList>
    </citation>
    <scope>NUCLEOTIDE SEQUENCE [LARGE SCALE GENOMIC DNA]</scope>
    <source>
        <strain evidence="7 8">DSM 1314</strain>
    </source>
</reference>
<evidence type="ECO:0000256" key="3">
    <source>
        <dbReference type="ARBA" id="ARBA00023125"/>
    </source>
</evidence>
<keyword evidence="4" id="KW-0804">Transcription</keyword>
<dbReference type="STRING" id="29332.AWH48_08875"/>